<name>A0ABQ1XW03_9SPHI</name>
<reference evidence="6" key="1">
    <citation type="journal article" date="2019" name="Int. J. Syst. Evol. Microbiol.">
        <title>The Global Catalogue of Microorganisms (GCM) 10K type strain sequencing project: providing services to taxonomists for standard genome sequencing and annotation.</title>
        <authorList>
            <consortium name="The Broad Institute Genomics Platform"/>
            <consortium name="The Broad Institute Genome Sequencing Center for Infectious Disease"/>
            <person name="Wu L."/>
            <person name="Ma J."/>
        </authorList>
    </citation>
    <scope>NUCLEOTIDE SEQUENCE [LARGE SCALE GENOMIC DNA]</scope>
    <source>
        <strain evidence="6">CGMCC 1.15287</strain>
    </source>
</reference>
<gene>
    <name evidence="5" type="primary">udp</name>
    <name evidence="5" type="ORF">GCM10007422_20870</name>
</gene>
<organism evidence="5 6">
    <name type="scientific">Pedobacter zeae</name>
    <dbReference type="NCBI Taxonomy" id="1737356"/>
    <lineage>
        <taxon>Bacteria</taxon>
        <taxon>Pseudomonadati</taxon>
        <taxon>Bacteroidota</taxon>
        <taxon>Sphingobacteriia</taxon>
        <taxon>Sphingobacteriales</taxon>
        <taxon>Sphingobacteriaceae</taxon>
        <taxon>Pedobacter</taxon>
    </lineage>
</organism>
<dbReference type="EMBL" id="BMHZ01000002">
    <property type="protein sequence ID" value="GGH05012.1"/>
    <property type="molecule type" value="Genomic_DNA"/>
</dbReference>
<dbReference type="PANTHER" id="PTHR43691:SF11">
    <property type="entry name" value="FI09636P-RELATED"/>
    <property type="match status" value="1"/>
</dbReference>
<dbReference type="InterPro" id="IPR000845">
    <property type="entry name" value="Nucleoside_phosphorylase_d"/>
</dbReference>
<evidence type="ECO:0000256" key="1">
    <source>
        <dbReference type="ARBA" id="ARBA00011888"/>
    </source>
</evidence>
<evidence type="ECO:0000256" key="2">
    <source>
        <dbReference type="ARBA" id="ARBA00021980"/>
    </source>
</evidence>
<evidence type="ECO:0000256" key="3">
    <source>
        <dbReference type="ARBA" id="ARBA00048447"/>
    </source>
</evidence>
<sequence>MSGICGQKQSNMKISESDLIINPDGSIYHLNLLPEDIAETVITVGDPDRVGEVSKYFDQVELKKGKREFITHTGFVGKKRLTVLSTGIGTDNIDIVFNELDALVNIDFETREIKKELTSLTIVRIGTSGAVQPDIPMGTLLASSHGLGMDALMSYYQQQLSGDEQLLMNDIKAHFGHLENINPYLTAADDTLLNTIGKDMHQGITITAPGFYAPQGRLVRAKNAVPDFISLINSFRSNRRRITNLEMETAGIYALAKVLGHKALSVNAILASRVNFEFSSNPNKMVEQAIKTVLERI</sequence>
<dbReference type="Gene3D" id="3.40.50.1580">
    <property type="entry name" value="Nucleoside phosphorylase domain"/>
    <property type="match status" value="1"/>
</dbReference>
<dbReference type="Proteomes" id="UP000642938">
    <property type="component" value="Unassembled WGS sequence"/>
</dbReference>
<evidence type="ECO:0000313" key="5">
    <source>
        <dbReference type="EMBL" id="GGH05012.1"/>
    </source>
</evidence>
<dbReference type="Pfam" id="PF01048">
    <property type="entry name" value="PNP_UDP_1"/>
    <property type="match status" value="1"/>
</dbReference>
<protein>
    <recommendedName>
        <fullName evidence="2">Uridine phosphorylase</fullName>
        <ecNumber evidence="1">2.4.2.3</ecNumber>
    </recommendedName>
</protein>
<dbReference type="CDD" id="cd00436">
    <property type="entry name" value="UP_TbUP-like"/>
    <property type="match status" value="1"/>
</dbReference>
<dbReference type="PANTHER" id="PTHR43691">
    <property type="entry name" value="URIDINE PHOSPHORYLASE"/>
    <property type="match status" value="1"/>
</dbReference>
<comment type="catalytic activity">
    <reaction evidence="3">
        <text>uridine + phosphate = alpha-D-ribose 1-phosphate + uracil</text>
        <dbReference type="Rhea" id="RHEA:24388"/>
        <dbReference type="ChEBI" id="CHEBI:16704"/>
        <dbReference type="ChEBI" id="CHEBI:17568"/>
        <dbReference type="ChEBI" id="CHEBI:43474"/>
        <dbReference type="ChEBI" id="CHEBI:57720"/>
        <dbReference type="EC" id="2.4.2.3"/>
    </reaction>
</comment>
<comment type="caution">
    <text evidence="5">The sequence shown here is derived from an EMBL/GenBank/DDBJ whole genome shotgun (WGS) entry which is preliminary data.</text>
</comment>
<evidence type="ECO:0000259" key="4">
    <source>
        <dbReference type="Pfam" id="PF01048"/>
    </source>
</evidence>
<feature type="domain" description="Nucleoside phosphorylase" evidence="4">
    <location>
        <begin position="41"/>
        <end position="288"/>
    </location>
</feature>
<accession>A0ABQ1XW03</accession>
<keyword evidence="6" id="KW-1185">Reference proteome</keyword>
<evidence type="ECO:0000313" key="6">
    <source>
        <dbReference type="Proteomes" id="UP000642938"/>
    </source>
</evidence>
<dbReference type="SUPFAM" id="SSF53167">
    <property type="entry name" value="Purine and uridine phosphorylases"/>
    <property type="match status" value="1"/>
</dbReference>
<proteinExistence type="predicted"/>
<dbReference type="InterPro" id="IPR035994">
    <property type="entry name" value="Nucleoside_phosphorylase_sf"/>
</dbReference>
<dbReference type="EC" id="2.4.2.3" evidence="1"/>